<dbReference type="EC" id="4.1.2.43" evidence="4"/>
<proteinExistence type="inferred from homology"/>
<dbReference type="FunFam" id="3.20.20.70:FF:000022">
    <property type="entry name" value="3-keto-L-gulonate-6-phosphate decarboxylase UlaD"/>
    <property type="match status" value="1"/>
</dbReference>
<dbReference type="EMBL" id="UHFX01000003">
    <property type="protein sequence ID" value="SUO03705.1"/>
    <property type="molecule type" value="Genomic_DNA"/>
</dbReference>
<reference evidence="8 9" key="1">
    <citation type="submission" date="2018-06" db="EMBL/GenBank/DDBJ databases">
        <authorList>
            <consortium name="Pathogen Informatics"/>
            <person name="Doyle S."/>
        </authorList>
    </citation>
    <scope>NUCLEOTIDE SEQUENCE [LARGE SCALE GENOMIC DNA]</scope>
    <source>
        <strain evidence="8 9">NCTC11087</strain>
    </source>
</reference>
<evidence type="ECO:0000256" key="3">
    <source>
        <dbReference type="ARBA" id="ARBA00006350"/>
    </source>
</evidence>
<name>A0A380LKG7_9FIRM</name>
<organism evidence="8 9">
    <name type="scientific">Faecalicoccus pleomorphus</name>
    <dbReference type="NCBI Taxonomy" id="1323"/>
    <lineage>
        <taxon>Bacteria</taxon>
        <taxon>Bacillati</taxon>
        <taxon>Bacillota</taxon>
        <taxon>Erysipelotrichia</taxon>
        <taxon>Erysipelotrichales</taxon>
        <taxon>Erysipelotrichaceae</taxon>
        <taxon>Faecalicoccus</taxon>
    </lineage>
</organism>
<comment type="similarity">
    <text evidence="3">Belongs to the HPS/KGPDC family. HPS subfamily.</text>
</comment>
<dbReference type="GO" id="GO:0043801">
    <property type="term" value="F:hexulose-6-phosphate synthase activity"/>
    <property type="evidence" value="ECO:0007669"/>
    <property type="project" value="UniProtKB-EC"/>
</dbReference>
<keyword evidence="6" id="KW-0119">Carbohydrate metabolism</keyword>
<comment type="catalytic activity">
    <reaction evidence="1">
        <text>D-ribulose 5-phosphate + formaldehyde = D-arabino-hex-3-ulose 6-phosphate</text>
        <dbReference type="Rhea" id="RHEA:25201"/>
        <dbReference type="ChEBI" id="CHEBI:16842"/>
        <dbReference type="ChEBI" id="CHEBI:58121"/>
        <dbReference type="ChEBI" id="CHEBI:58542"/>
        <dbReference type="EC" id="4.1.2.43"/>
    </reaction>
</comment>
<gene>
    <name evidence="8" type="primary">ulaD</name>
    <name evidence="8" type="ORF">NCTC11087_00574</name>
</gene>
<dbReference type="InterPro" id="IPR017553">
    <property type="entry name" value="3-hexulose-6-phosphate_synth"/>
</dbReference>
<dbReference type="InterPro" id="IPR041710">
    <property type="entry name" value="HPS/KGPDC"/>
</dbReference>
<dbReference type="UniPathway" id="UPA00294">
    <property type="reaction ID" value="UER00434"/>
</dbReference>
<evidence type="ECO:0000256" key="2">
    <source>
        <dbReference type="ARBA" id="ARBA00005014"/>
    </source>
</evidence>
<dbReference type="GO" id="GO:0033982">
    <property type="term" value="F:3-dehydro-L-gulonate-6-phosphate decarboxylase activity"/>
    <property type="evidence" value="ECO:0007669"/>
    <property type="project" value="TreeGrafter"/>
</dbReference>
<dbReference type="Gene3D" id="3.20.20.70">
    <property type="entry name" value="Aldolase class I"/>
    <property type="match status" value="1"/>
</dbReference>
<dbReference type="GO" id="GO:0019854">
    <property type="term" value="P:L-ascorbic acid catabolic process"/>
    <property type="evidence" value="ECO:0007669"/>
    <property type="project" value="TreeGrafter"/>
</dbReference>
<dbReference type="GeneID" id="77461557"/>
<dbReference type="NCBIfam" id="TIGR03128">
    <property type="entry name" value="RuMP_HxlA"/>
    <property type="match status" value="1"/>
</dbReference>
<protein>
    <recommendedName>
        <fullName evidence="4">3-hexulose-6-phosphate synthase</fullName>
        <ecNumber evidence="4">4.1.2.43</ecNumber>
    </recommendedName>
</protein>
<keyword evidence="5 8" id="KW-0456">Lyase</keyword>
<dbReference type="InterPro" id="IPR013785">
    <property type="entry name" value="Aldolase_TIM"/>
</dbReference>
<dbReference type="GO" id="GO:0019647">
    <property type="term" value="P:formaldehyde assimilation via ribulose monophosphate cycle"/>
    <property type="evidence" value="ECO:0007669"/>
    <property type="project" value="UniProtKB-UniPathway"/>
</dbReference>
<dbReference type="PANTHER" id="PTHR35039">
    <property type="entry name" value="3-KETO-L-GULONATE-6-PHOSPHATE DECARBOXYLASE SGBH-RELATED"/>
    <property type="match status" value="1"/>
</dbReference>
<feature type="domain" description="Orotidine 5'-phosphate decarboxylase" evidence="7">
    <location>
        <begin position="2"/>
        <end position="203"/>
    </location>
</feature>
<dbReference type="InterPro" id="IPR001754">
    <property type="entry name" value="OMPdeCOase_dom"/>
</dbReference>
<sequence>MKLQVALDTLSLEECIQLLEQTKGSVEIAEVGTPFIIEEGMVPVKEIHKRFPKVEVLADAKIMDAGEFEADKCFEAGASIVTVLGVSHDETIQGVVRSAKNHNGKVMVDMINVHDLATRTKEIDEMGVDYICVHTAFDVQQSGQDPLEELKIVNKVINHAKSAVAGGVKLETIQDIVNEGAEIIVVGGAICNAKNRAKMAKEMKGYLKS</sequence>
<dbReference type="OrthoDB" id="43475at2"/>
<comment type="pathway">
    <text evidence="2">One-carbon metabolism; formaldehyde assimilation via RuMP pathway; D-fructose 6-phosphate from D-ribulose 5-phosphate and formaldehyde: step 1/2.</text>
</comment>
<dbReference type="CDD" id="cd04726">
    <property type="entry name" value="KGPDC_HPS"/>
    <property type="match status" value="1"/>
</dbReference>
<evidence type="ECO:0000256" key="4">
    <source>
        <dbReference type="ARBA" id="ARBA00012890"/>
    </source>
</evidence>
<evidence type="ECO:0000256" key="6">
    <source>
        <dbReference type="ARBA" id="ARBA00023277"/>
    </source>
</evidence>
<evidence type="ECO:0000313" key="8">
    <source>
        <dbReference type="EMBL" id="SUO03705.1"/>
    </source>
</evidence>
<dbReference type="Proteomes" id="UP000255523">
    <property type="component" value="Unassembled WGS sequence"/>
</dbReference>
<dbReference type="InterPro" id="IPR011060">
    <property type="entry name" value="RibuloseP-bd_barrel"/>
</dbReference>
<evidence type="ECO:0000256" key="5">
    <source>
        <dbReference type="ARBA" id="ARBA00023239"/>
    </source>
</evidence>
<evidence type="ECO:0000259" key="7">
    <source>
        <dbReference type="SMART" id="SM00934"/>
    </source>
</evidence>
<dbReference type="SUPFAM" id="SSF51366">
    <property type="entry name" value="Ribulose-phoshate binding barrel"/>
    <property type="match status" value="1"/>
</dbReference>
<dbReference type="PANTHER" id="PTHR35039:SF3">
    <property type="entry name" value="3-KETO-L-GULONATE-6-PHOSPHATE DECARBOXYLASE SGBH-RELATED"/>
    <property type="match status" value="1"/>
</dbReference>
<dbReference type="SMART" id="SM00934">
    <property type="entry name" value="OMPdecase"/>
    <property type="match status" value="1"/>
</dbReference>
<dbReference type="RefSeq" id="WP_022789082.1">
    <property type="nucleotide sequence ID" value="NZ_UHFX01000003.1"/>
</dbReference>
<evidence type="ECO:0000313" key="9">
    <source>
        <dbReference type="Proteomes" id="UP000255523"/>
    </source>
</evidence>
<accession>A0A380LKG7</accession>
<keyword evidence="9" id="KW-1185">Reference proteome</keyword>
<evidence type="ECO:0000256" key="1">
    <source>
        <dbReference type="ARBA" id="ARBA00000718"/>
    </source>
</evidence>
<dbReference type="Pfam" id="PF00215">
    <property type="entry name" value="OMPdecase"/>
    <property type="match status" value="1"/>
</dbReference>
<dbReference type="GO" id="GO:0004590">
    <property type="term" value="F:orotidine-5'-phosphate decarboxylase activity"/>
    <property type="evidence" value="ECO:0007669"/>
    <property type="project" value="InterPro"/>
</dbReference>
<dbReference type="AlphaFoldDB" id="A0A380LKG7"/>
<dbReference type="GO" id="GO:0006207">
    <property type="term" value="P:'de novo' pyrimidine nucleobase biosynthetic process"/>
    <property type="evidence" value="ECO:0007669"/>
    <property type="project" value="InterPro"/>
</dbReference>